<evidence type="ECO:0000313" key="4">
    <source>
        <dbReference type="Proteomes" id="UP000000709"/>
    </source>
</evidence>
<dbReference type="KEGG" id="spaa:SPAPADRAFT_62367"/>
<dbReference type="eggNOG" id="ENOG502S1ET">
    <property type="taxonomic scope" value="Eukaryota"/>
</dbReference>
<reference evidence="3 4" key="1">
    <citation type="journal article" date="2011" name="Proc. Natl. Acad. Sci. U.S.A.">
        <title>Comparative genomics of xylose-fermenting fungi for enhanced biofuel production.</title>
        <authorList>
            <person name="Wohlbach D.J."/>
            <person name="Kuo A."/>
            <person name="Sato T.K."/>
            <person name="Potts K.M."/>
            <person name="Salamov A.A."/>
            <person name="LaButti K.M."/>
            <person name="Sun H."/>
            <person name="Clum A."/>
            <person name="Pangilinan J.L."/>
            <person name="Lindquist E.A."/>
            <person name="Lucas S."/>
            <person name="Lapidus A."/>
            <person name="Jin M."/>
            <person name="Gunawan C."/>
            <person name="Balan V."/>
            <person name="Dale B.E."/>
            <person name="Jeffries T.W."/>
            <person name="Zinkel R."/>
            <person name="Barry K.W."/>
            <person name="Grigoriev I.V."/>
            <person name="Gasch A.P."/>
        </authorList>
    </citation>
    <scope>NUCLEOTIDE SEQUENCE [LARGE SCALE GENOMIC DNA]</scope>
    <source>
        <strain evidence="4">NRRL Y-27907 / 11-Y1</strain>
    </source>
</reference>
<dbReference type="OrthoDB" id="3993315at2759"/>
<dbReference type="AlphaFoldDB" id="G3ARL9"/>
<dbReference type="GeneID" id="18874291"/>
<gene>
    <name evidence="3" type="ORF">SPAPADRAFT_62367</name>
</gene>
<keyword evidence="4" id="KW-1185">Reference proteome</keyword>
<feature type="compositionally biased region" description="Low complexity" evidence="2">
    <location>
        <begin position="1"/>
        <end position="15"/>
    </location>
</feature>
<evidence type="ECO:0000256" key="1">
    <source>
        <dbReference type="SAM" id="Coils"/>
    </source>
</evidence>
<keyword evidence="1" id="KW-0175">Coiled coil</keyword>
<dbReference type="HOGENOM" id="CLU_059406_0_0_1"/>
<evidence type="ECO:0000256" key="2">
    <source>
        <dbReference type="SAM" id="MobiDB-lite"/>
    </source>
</evidence>
<protein>
    <recommendedName>
        <fullName evidence="5">BHLH domain-containing protein</fullName>
    </recommendedName>
</protein>
<evidence type="ECO:0000313" key="3">
    <source>
        <dbReference type="EMBL" id="EGW31772.1"/>
    </source>
</evidence>
<sequence length="249" mass="27698">MSSSVETTPTTEENSAGISDEQTAKVGEASRDTSISSLSSIENTQSNISIAETGEKVIVKKVSLPQSFESKTNFYDSLSAEAAATAAKAATELEKQKHSYSPGDRKPVKFTVRKVSHEIIKSPLPSPTTNAGHHGVDKLATSNSFSAADADHGAKTKKLRHAQHKYDLYNEKIAKIDKEIEFLEKLLPPYNVEIDYNTRNKITRAIDKLKSKQDELRKRSYELGITISRLWREQEGSDIWVKRSERISS</sequence>
<dbReference type="RefSeq" id="XP_007376550.1">
    <property type="nucleotide sequence ID" value="XM_007376488.1"/>
</dbReference>
<organism evidence="4">
    <name type="scientific">Spathaspora passalidarum (strain NRRL Y-27907 / 11-Y1)</name>
    <dbReference type="NCBI Taxonomy" id="619300"/>
    <lineage>
        <taxon>Eukaryota</taxon>
        <taxon>Fungi</taxon>
        <taxon>Dikarya</taxon>
        <taxon>Ascomycota</taxon>
        <taxon>Saccharomycotina</taxon>
        <taxon>Pichiomycetes</taxon>
        <taxon>Debaryomycetaceae</taxon>
        <taxon>Spathaspora</taxon>
    </lineage>
</organism>
<dbReference type="Proteomes" id="UP000000709">
    <property type="component" value="Unassembled WGS sequence"/>
</dbReference>
<dbReference type="EMBL" id="GL996503">
    <property type="protein sequence ID" value="EGW31772.1"/>
    <property type="molecule type" value="Genomic_DNA"/>
</dbReference>
<feature type="coiled-coil region" evidence="1">
    <location>
        <begin position="159"/>
        <end position="219"/>
    </location>
</feature>
<proteinExistence type="predicted"/>
<dbReference type="InParanoid" id="G3ARL9"/>
<dbReference type="STRING" id="619300.G3ARL9"/>
<feature type="region of interest" description="Disordered" evidence="2">
    <location>
        <begin position="1"/>
        <end position="52"/>
    </location>
</feature>
<evidence type="ECO:0008006" key="5">
    <source>
        <dbReference type="Google" id="ProtNLM"/>
    </source>
</evidence>
<accession>G3ARL9</accession>
<name>G3ARL9_SPAPN</name>